<evidence type="ECO:0000313" key="1">
    <source>
        <dbReference type="EMBL" id="RHM09896.1"/>
    </source>
</evidence>
<proteinExistence type="predicted"/>
<evidence type="ECO:0008006" key="3">
    <source>
        <dbReference type="Google" id="ProtNLM"/>
    </source>
</evidence>
<keyword evidence="2" id="KW-1185">Reference proteome</keyword>
<organism evidence="1 2">
    <name type="scientific">Amedibacillus dolichus</name>
    <dbReference type="NCBI Taxonomy" id="31971"/>
    <lineage>
        <taxon>Bacteria</taxon>
        <taxon>Bacillati</taxon>
        <taxon>Bacillota</taxon>
        <taxon>Erysipelotrichia</taxon>
        <taxon>Erysipelotrichales</taxon>
        <taxon>Erysipelotrichaceae</taxon>
        <taxon>Amedibacillus</taxon>
    </lineage>
</organism>
<accession>A0A415PB93</accession>
<gene>
    <name evidence="1" type="ORF">DWZ83_06775</name>
</gene>
<dbReference type="Proteomes" id="UP000284868">
    <property type="component" value="Unassembled WGS sequence"/>
</dbReference>
<dbReference type="EMBL" id="QRPK01000032">
    <property type="protein sequence ID" value="RHM09896.1"/>
    <property type="molecule type" value="Genomic_DNA"/>
</dbReference>
<dbReference type="AlphaFoldDB" id="A0A415PB93"/>
<name>A0A415PB93_9FIRM</name>
<evidence type="ECO:0000313" key="2">
    <source>
        <dbReference type="Proteomes" id="UP000284868"/>
    </source>
</evidence>
<reference evidence="1 2" key="1">
    <citation type="submission" date="2018-08" db="EMBL/GenBank/DDBJ databases">
        <title>A genome reference for cultivated species of the human gut microbiota.</title>
        <authorList>
            <person name="Zou Y."/>
            <person name="Xue W."/>
            <person name="Luo G."/>
        </authorList>
    </citation>
    <scope>NUCLEOTIDE SEQUENCE [LARGE SCALE GENOMIC DNA]</scope>
    <source>
        <strain evidence="1 2">AF35-6BH</strain>
    </source>
</reference>
<comment type="caution">
    <text evidence="1">The sequence shown here is derived from an EMBL/GenBank/DDBJ whole genome shotgun (WGS) entry which is preliminary data.</text>
</comment>
<sequence length="202" mass="23124">MKTMTIEKKLLFDEAITAVKEVHARHELVYEQEADGSIRACGPLYLEGIMVNAFGRDERFKEILDMDILAPYHKLTSEPFSIEVRDVEHHVEDDGIALVIHMDILGLCQEKKELSASVSIEEDVPLPETKKEIESEKTNLAEEFEDLFEDEETTYTSYRLVVAQNDDSYASIAARYQVEEGKLRQINREKELCAKALVVLPF</sequence>
<protein>
    <recommendedName>
        <fullName evidence="3">LysM domain-containing protein</fullName>
    </recommendedName>
</protein>
<dbReference type="RefSeq" id="WP_022420419.1">
    <property type="nucleotide sequence ID" value="NZ_CAJKGD010000013.1"/>
</dbReference>
<dbReference type="OrthoDB" id="1654941at2"/>